<dbReference type="AlphaFoldDB" id="A0A3B6V9B3"/>
<keyword evidence="2 3" id="KW-0040">ANK repeat</keyword>
<dbReference type="InterPro" id="IPR002110">
    <property type="entry name" value="Ankyrin_rpt"/>
</dbReference>
<organism evidence="4 5">
    <name type="scientific">Brachyspira hyodysenteriae (strain ATCC 49526 / WA1)</name>
    <dbReference type="NCBI Taxonomy" id="565034"/>
    <lineage>
        <taxon>Bacteria</taxon>
        <taxon>Pseudomonadati</taxon>
        <taxon>Spirochaetota</taxon>
        <taxon>Spirochaetia</taxon>
        <taxon>Brachyspirales</taxon>
        <taxon>Brachyspiraceae</taxon>
        <taxon>Brachyspira</taxon>
    </lineage>
</organism>
<dbReference type="PROSITE" id="PS50088">
    <property type="entry name" value="ANK_REPEAT"/>
    <property type="match status" value="3"/>
</dbReference>
<dbReference type="STRING" id="565034.BHWA1_00220"/>
<accession>A0A3B6V9B3</accession>
<dbReference type="Proteomes" id="UP000001803">
    <property type="component" value="Chromosome"/>
</dbReference>
<dbReference type="SMART" id="SM00248">
    <property type="entry name" value="ANK"/>
    <property type="match status" value="4"/>
</dbReference>
<dbReference type="PROSITE" id="PS50297">
    <property type="entry name" value="ANK_REP_REGION"/>
    <property type="match status" value="3"/>
</dbReference>
<gene>
    <name evidence="4" type="primary">arp</name>
    <name evidence="4" type="ordered locus">BHWA1_00220</name>
</gene>
<keyword evidence="5" id="KW-1185">Reference proteome</keyword>
<reference evidence="4 5" key="1">
    <citation type="journal article" date="2009" name="PLoS ONE">
        <title>Genome sequence of the pathogenic intestinal spirochete Brachyspira hyodysenteriae reveals adaptations to its lifestyle in the porcine large intestine.</title>
        <authorList>
            <person name="Bellgard M.I."/>
            <person name="Wanchanthuek P."/>
            <person name="La T."/>
            <person name="Ryan K."/>
            <person name="Moolhuijzen P."/>
            <person name="Albertyn Z."/>
            <person name="Shaban B."/>
            <person name="Motro Y."/>
            <person name="Dunn D.S."/>
            <person name="Schibeci D."/>
            <person name="Hunter A."/>
            <person name="Barrero R."/>
            <person name="Phillips N.D."/>
            <person name="Hampson D.J."/>
        </authorList>
    </citation>
    <scope>NUCLEOTIDE SEQUENCE [LARGE SCALE GENOMIC DNA]</scope>
    <source>
        <strain evidence="5">ATCC 49526 / WA1</strain>
    </source>
</reference>
<dbReference type="PANTHER" id="PTHR24171:SF9">
    <property type="entry name" value="ANKYRIN REPEAT DOMAIN-CONTAINING PROTEIN 39"/>
    <property type="match status" value="1"/>
</dbReference>
<proteinExistence type="predicted"/>
<evidence type="ECO:0000313" key="4">
    <source>
        <dbReference type="EMBL" id="ACN82720.1"/>
    </source>
</evidence>
<dbReference type="SUPFAM" id="SSF48403">
    <property type="entry name" value="Ankyrin repeat"/>
    <property type="match status" value="1"/>
</dbReference>
<evidence type="ECO:0000313" key="5">
    <source>
        <dbReference type="Proteomes" id="UP000001803"/>
    </source>
</evidence>
<keyword evidence="1" id="KW-0677">Repeat</keyword>
<sequence length="233" mass="26133">MELLMKRNIELVKASRLGDLEKVKNILETTEEFEHNELNIALEYALLKGHRDIVKELIIFGASNTETKLRLNYNNVSFYYIVNVNYVECIYELMLIYYSYIGDFEMAELLIDSGVNDLNRALMSASEKGHLEIVKLLIDSGANDLNGALMSSSENGHLEVVKYLLDSGADVNAKYNDTWHSKTALMFASEKGHLEVVKYLIDKGADDLNIALTSAAKNGHSEVAEFLKSKGAK</sequence>
<evidence type="ECO:0000256" key="2">
    <source>
        <dbReference type="ARBA" id="ARBA00023043"/>
    </source>
</evidence>
<name>A0A3B6V9B3_BRAHW</name>
<dbReference type="KEGG" id="bhy:BHWA1_00220"/>
<feature type="repeat" description="ANK" evidence="3">
    <location>
        <begin position="144"/>
        <end position="176"/>
    </location>
</feature>
<evidence type="ECO:0000256" key="3">
    <source>
        <dbReference type="PROSITE-ProRule" id="PRU00023"/>
    </source>
</evidence>
<dbReference type="Gene3D" id="1.25.40.20">
    <property type="entry name" value="Ankyrin repeat-containing domain"/>
    <property type="match status" value="2"/>
</dbReference>
<dbReference type="InterPro" id="IPR036770">
    <property type="entry name" value="Ankyrin_rpt-contain_sf"/>
</dbReference>
<feature type="repeat" description="ANK" evidence="3">
    <location>
        <begin position="180"/>
        <end position="206"/>
    </location>
</feature>
<dbReference type="PANTHER" id="PTHR24171">
    <property type="entry name" value="ANKYRIN REPEAT DOMAIN-CONTAINING PROTEIN 39-RELATED"/>
    <property type="match status" value="1"/>
</dbReference>
<evidence type="ECO:0000256" key="1">
    <source>
        <dbReference type="ARBA" id="ARBA00022737"/>
    </source>
</evidence>
<dbReference type="Pfam" id="PF12796">
    <property type="entry name" value="Ank_2"/>
    <property type="match status" value="2"/>
</dbReference>
<dbReference type="EMBL" id="CP001357">
    <property type="protein sequence ID" value="ACN82720.1"/>
    <property type="molecule type" value="Genomic_DNA"/>
</dbReference>
<protein>
    <submittedName>
        <fullName evidence="4">Ankyrin repeat-containing protein</fullName>
    </submittedName>
</protein>
<feature type="repeat" description="ANK" evidence="3">
    <location>
        <begin position="117"/>
        <end position="143"/>
    </location>
</feature>